<evidence type="ECO:0000313" key="1">
    <source>
        <dbReference type="EMBL" id="DAE11029.1"/>
    </source>
</evidence>
<name>A0A8S5PX50_9CAUD</name>
<reference evidence="1" key="1">
    <citation type="journal article" date="2021" name="Proc. Natl. Acad. Sci. U.S.A.">
        <title>A Catalog of Tens of Thousands of Viruses from Human Metagenomes Reveals Hidden Associations with Chronic Diseases.</title>
        <authorList>
            <person name="Tisza M.J."/>
            <person name="Buck C.B."/>
        </authorList>
    </citation>
    <scope>NUCLEOTIDE SEQUENCE</scope>
    <source>
        <strain evidence="1">CtRbn2</strain>
    </source>
</reference>
<dbReference type="EMBL" id="BK015524">
    <property type="protein sequence ID" value="DAE11029.1"/>
    <property type="molecule type" value="Genomic_DNA"/>
</dbReference>
<organism evidence="1">
    <name type="scientific">Myoviridae sp. ctRbn2</name>
    <dbReference type="NCBI Taxonomy" id="2825104"/>
    <lineage>
        <taxon>Viruses</taxon>
        <taxon>Duplodnaviria</taxon>
        <taxon>Heunggongvirae</taxon>
        <taxon>Uroviricota</taxon>
        <taxon>Caudoviricetes</taxon>
    </lineage>
</organism>
<sequence>MRCVPAIACTKFLASMRNFRNSIIQMCSHTS</sequence>
<accession>A0A8S5PX50</accession>
<proteinExistence type="predicted"/>
<protein>
    <submittedName>
        <fullName evidence="1">Uncharacterized protein</fullName>
    </submittedName>
</protein>